<name>A0A445HC31_GLYSO</name>
<accession>A0A445HC31</accession>
<protein>
    <submittedName>
        <fullName evidence="3">AAA-ATPase</fullName>
    </submittedName>
</protein>
<feature type="coiled-coil region" evidence="1">
    <location>
        <begin position="34"/>
        <end position="65"/>
    </location>
</feature>
<gene>
    <name evidence="3" type="ORF">D0Y65_035921</name>
</gene>
<feature type="domain" description="AAA+ ATPase At3g28540-like C-terminal" evidence="2">
    <location>
        <begin position="17"/>
        <end position="58"/>
    </location>
</feature>
<dbReference type="Proteomes" id="UP000289340">
    <property type="component" value="Chromosome 13"/>
</dbReference>
<dbReference type="InterPro" id="IPR058017">
    <property type="entry name" value="At3g28540-like_C"/>
</dbReference>
<keyword evidence="4" id="KW-1185">Reference proteome</keyword>
<evidence type="ECO:0000256" key="1">
    <source>
        <dbReference type="SAM" id="Coils"/>
    </source>
</evidence>
<dbReference type="Pfam" id="PF25568">
    <property type="entry name" value="AAA_lid_At3g28540"/>
    <property type="match status" value="1"/>
</dbReference>
<reference evidence="3 4" key="1">
    <citation type="submission" date="2018-09" db="EMBL/GenBank/DDBJ databases">
        <title>A high-quality reference genome of wild soybean provides a powerful tool to mine soybean genomes.</title>
        <authorList>
            <person name="Xie M."/>
            <person name="Chung C.Y.L."/>
            <person name="Li M.-W."/>
            <person name="Wong F.-L."/>
            <person name="Chan T.-F."/>
            <person name="Lam H.-M."/>
        </authorList>
    </citation>
    <scope>NUCLEOTIDE SEQUENCE [LARGE SCALE GENOMIC DNA]</scope>
    <source>
        <strain evidence="4">cv. W05</strain>
        <tissue evidence="3">Hypocotyl of etiolated seedlings</tissue>
    </source>
</reference>
<comment type="caution">
    <text evidence="3">The sequence shown here is derived from an EMBL/GenBank/DDBJ whole genome shotgun (WGS) entry which is preliminary data.</text>
</comment>
<evidence type="ECO:0000259" key="2">
    <source>
        <dbReference type="Pfam" id="PF25568"/>
    </source>
</evidence>
<dbReference type="AlphaFoldDB" id="A0A445HC31"/>
<keyword evidence="1" id="KW-0175">Coiled coil</keyword>
<evidence type="ECO:0000313" key="4">
    <source>
        <dbReference type="Proteomes" id="UP000289340"/>
    </source>
</evidence>
<dbReference type="EMBL" id="QZWG01000013">
    <property type="protein sequence ID" value="RZB71188.1"/>
    <property type="molecule type" value="Genomic_DNA"/>
</dbReference>
<evidence type="ECO:0000313" key="3">
    <source>
        <dbReference type="EMBL" id="RZB71188.1"/>
    </source>
</evidence>
<organism evidence="3 4">
    <name type="scientific">Glycine soja</name>
    <name type="common">Wild soybean</name>
    <dbReference type="NCBI Taxonomy" id="3848"/>
    <lineage>
        <taxon>Eukaryota</taxon>
        <taxon>Viridiplantae</taxon>
        <taxon>Streptophyta</taxon>
        <taxon>Embryophyta</taxon>
        <taxon>Tracheophyta</taxon>
        <taxon>Spermatophyta</taxon>
        <taxon>Magnoliopsida</taxon>
        <taxon>eudicotyledons</taxon>
        <taxon>Gunneridae</taxon>
        <taxon>Pentapetalae</taxon>
        <taxon>rosids</taxon>
        <taxon>fabids</taxon>
        <taxon>Fabales</taxon>
        <taxon>Fabaceae</taxon>
        <taxon>Papilionoideae</taxon>
        <taxon>50 kb inversion clade</taxon>
        <taxon>NPAAA clade</taxon>
        <taxon>indigoferoid/millettioid clade</taxon>
        <taxon>Phaseoleae</taxon>
        <taxon>Glycine</taxon>
        <taxon>Glycine subgen. Soja</taxon>
    </lineage>
</organism>
<sequence>MDKHIEMSYCGYEAFKINMTPADVAENLMPKSFVEDSETCLKNLVKSLEEAKKKVKEQEVNANGKSVYAIPTQYVSRDIIIDESLCHEGVDGASLMGGISAGAVSYSIALWSGVAAFTIWDWP</sequence>
<proteinExistence type="predicted"/>